<dbReference type="HOGENOM" id="CLU_2557961_0_0_1"/>
<organism evidence="1 2">
    <name type="scientific">Cochliobolus carbonum (strain 26-R-13)</name>
    <name type="common">Maize leaf spot fungus</name>
    <name type="synonym">Bipolaris zeicola</name>
    <dbReference type="NCBI Taxonomy" id="930089"/>
    <lineage>
        <taxon>Eukaryota</taxon>
        <taxon>Fungi</taxon>
        <taxon>Dikarya</taxon>
        <taxon>Ascomycota</taxon>
        <taxon>Pezizomycotina</taxon>
        <taxon>Dothideomycetes</taxon>
        <taxon>Pleosporomycetidae</taxon>
        <taxon>Pleosporales</taxon>
        <taxon>Pleosporineae</taxon>
        <taxon>Pleosporaceae</taxon>
        <taxon>Bipolaris</taxon>
    </lineage>
</organism>
<evidence type="ECO:0000313" key="2">
    <source>
        <dbReference type="Proteomes" id="UP000053841"/>
    </source>
</evidence>
<dbReference type="Proteomes" id="UP000053841">
    <property type="component" value="Unassembled WGS sequence"/>
</dbReference>
<dbReference type="AlphaFoldDB" id="W6XK58"/>
<evidence type="ECO:0000313" key="1">
    <source>
        <dbReference type="EMBL" id="EUC27602.1"/>
    </source>
</evidence>
<dbReference type="KEGG" id="bze:COCCADRAFT_9844"/>
<accession>W6XK58</accession>
<sequence>MAKGFPRTLQYAALIHPTIAVYRTKIEAPERSALLLKWQQFLCAFTSSAIRTFPCTGKLLAISDTHAITTYFLNLEVFPSWR</sequence>
<name>W6XK58_COCC2</name>
<dbReference type="RefSeq" id="XP_007718091.1">
    <property type="nucleotide sequence ID" value="XM_007719901.1"/>
</dbReference>
<gene>
    <name evidence="1" type="ORF">COCCADRAFT_9844</name>
</gene>
<dbReference type="GeneID" id="19154575"/>
<proteinExistence type="predicted"/>
<keyword evidence="2" id="KW-1185">Reference proteome</keyword>
<dbReference type="EMBL" id="KI964902">
    <property type="protein sequence ID" value="EUC27602.1"/>
    <property type="molecule type" value="Genomic_DNA"/>
</dbReference>
<protein>
    <submittedName>
        <fullName evidence="1">Uncharacterized protein</fullName>
    </submittedName>
</protein>
<reference evidence="1 2" key="1">
    <citation type="journal article" date="2013" name="PLoS Genet.">
        <title>Comparative genome structure, secondary metabolite, and effector coding capacity across Cochliobolus pathogens.</title>
        <authorList>
            <person name="Condon B.J."/>
            <person name="Leng Y."/>
            <person name="Wu D."/>
            <person name="Bushley K.E."/>
            <person name="Ohm R.A."/>
            <person name="Otillar R."/>
            <person name="Martin J."/>
            <person name="Schackwitz W."/>
            <person name="Grimwood J."/>
            <person name="MohdZainudin N."/>
            <person name="Xue C."/>
            <person name="Wang R."/>
            <person name="Manning V.A."/>
            <person name="Dhillon B."/>
            <person name="Tu Z.J."/>
            <person name="Steffenson B.J."/>
            <person name="Salamov A."/>
            <person name="Sun H."/>
            <person name="Lowry S."/>
            <person name="LaButti K."/>
            <person name="Han J."/>
            <person name="Copeland A."/>
            <person name="Lindquist E."/>
            <person name="Barry K."/>
            <person name="Schmutz J."/>
            <person name="Baker S.E."/>
            <person name="Ciuffetti L.M."/>
            <person name="Grigoriev I.V."/>
            <person name="Zhong S."/>
            <person name="Turgeon B.G."/>
        </authorList>
    </citation>
    <scope>NUCLEOTIDE SEQUENCE [LARGE SCALE GENOMIC DNA]</scope>
    <source>
        <strain evidence="1 2">26-R-13</strain>
    </source>
</reference>